<dbReference type="Pfam" id="PF08448">
    <property type="entry name" value="PAS_4"/>
    <property type="match status" value="1"/>
</dbReference>
<dbReference type="Gene3D" id="3.30.450.20">
    <property type="entry name" value="PAS domain"/>
    <property type="match status" value="2"/>
</dbReference>
<name>A0A917FGI5_9HYPH</name>
<sequence length="493" mass="52795">MFGASNRSEAMLKLAALNKAMAVIEFTPTGEILDANKNFLDVVGYGLSEIKGKHHRLFVDAQLASSPEYQDFWRRLGAGEYQHGEYRRFGKGGAEVWLQASYNPVIDARGKVLKVVKFAADITEQKRRTAEFSGQIEAISKSQAVIHFALDGTVLDANDNFLAAMGYTLSEIVGRHHSMFVTQDDRNDPAYARFWESLRRGSYQAAEYRRIGKGGKEVWIQASYNPILDAAGTPFKVVKFATDITEAVRERMKRAEIQKAIDADLNRISLELSAANTQAASASQATEQTASNVQNVAAGAEQLAASVEQIGRQVRQSSEISAAAVEQGNRTNQIVASLSGAADKIGHVVALINSIAGQTNLLALNATIEAARAGDAGKGFSVVASEVKSLANQTSSATNEIASQVSEVQAATNEAVTALGSVTDFIAELSGISAEIAAAVEQQMAVTREVSHNMQTAAQGIEMVKQNVIQIAASTDHVEASTRKVREASAAIS</sequence>
<dbReference type="Proteomes" id="UP000606044">
    <property type="component" value="Unassembled WGS sequence"/>
</dbReference>
<dbReference type="PRINTS" id="PR00260">
    <property type="entry name" value="CHEMTRNSDUCR"/>
</dbReference>
<evidence type="ECO:0000313" key="8">
    <source>
        <dbReference type="Proteomes" id="UP000606044"/>
    </source>
</evidence>
<dbReference type="InterPro" id="IPR000727">
    <property type="entry name" value="T_SNARE_dom"/>
</dbReference>
<dbReference type="InterPro" id="IPR004090">
    <property type="entry name" value="Chemotax_Me-accpt_rcpt"/>
</dbReference>
<dbReference type="InterPro" id="IPR000700">
    <property type="entry name" value="PAS-assoc_C"/>
</dbReference>
<feature type="domain" description="Methyl-accepting transducer" evidence="3">
    <location>
        <begin position="257"/>
        <end position="486"/>
    </location>
</feature>
<organism evidence="7 8">
    <name type="scientific">Azorhizobium oxalatiphilum</name>
    <dbReference type="NCBI Taxonomy" id="980631"/>
    <lineage>
        <taxon>Bacteria</taxon>
        <taxon>Pseudomonadati</taxon>
        <taxon>Pseudomonadota</taxon>
        <taxon>Alphaproteobacteria</taxon>
        <taxon>Hyphomicrobiales</taxon>
        <taxon>Xanthobacteraceae</taxon>
        <taxon>Azorhizobium</taxon>
    </lineage>
</organism>
<dbReference type="Gene3D" id="1.10.287.950">
    <property type="entry name" value="Methyl-accepting chemotaxis protein"/>
    <property type="match status" value="1"/>
</dbReference>
<feature type="domain" description="PAC" evidence="5">
    <location>
        <begin position="82"/>
        <end position="134"/>
    </location>
</feature>
<feature type="domain" description="T-SNARE coiled-coil homology" evidence="6">
    <location>
        <begin position="409"/>
        <end position="471"/>
    </location>
</feature>
<dbReference type="PANTHER" id="PTHR24422:SF10">
    <property type="entry name" value="CHEMOTAXIS PROTEIN METHYLTRANSFERASE 2"/>
    <property type="match status" value="1"/>
</dbReference>
<dbReference type="PROSITE" id="PS50113">
    <property type="entry name" value="PAC"/>
    <property type="match status" value="2"/>
</dbReference>
<dbReference type="Pfam" id="PF08447">
    <property type="entry name" value="PAS_3"/>
    <property type="match status" value="1"/>
</dbReference>
<dbReference type="AlphaFoldDB" id="A0A917FGI5"/>
<reference evidence="7" key="1">
    <citation type="journal article" date="2014" name="Int. J. Syst. Evol. Microbiol.">
        <title>Complete genome sequence of Corynebacterium casei LMG S-19264T (=DSM 44701T), isolated from a smear-ripened cheese.</title>
        <authorList>
            <consortium name="US DOE Joint Genome Institute (JGI-PGF)"/>
            <person name="Walter F."/>
            <person name="Albersmeier A."/>
            <person name="Kalinowski J."/>
            <person name="Ruckert C."/>
        </authorList>
    </citation>
    <scope>NUCLEOTIDE SEQUENCE</scope>
    <source>
        <strain evidence="7">CCM 7897</strain>
    </source>
</reference>
<dbReference type="InterPro" id="IPR004089">
    <property type="entry name" value="MCPsignal_dom"/>
</dbReference>
<keyword evidence="8" id="KW-1185">Reference proteome</keyword>
<evidence type="ECO:0000256" key="1">
    <source>
        <dbReference type="ARBA" id="ARBA00029447"/>
    </source>
</evidence>
<comment type="similarity">
    <text evidence="1">Belongs to the methyl-accepting chemotaxis (MCP) protein family.</text>
</comment>
<dbReference type="InterPro" id="IPR001610">
    <property type="entry name" value="PAC"/>
</dbReference>
<proteinExistence type="inferred from homology"/>
<evidence type="ECO:0000259" key="6">
    <source>
        <dbReference type="PROSITE" id="PS50192"/>
    </source>
</evidence>
<dbReference type="SUPFAM" id="SSF58104">
    <property type="entry name" value="Methyl-accepting chemotaxis protein (MCP) signaling domain"/>
    <property type="match status" value="1"/>
</dbReference>
<feature type="domain" description="PAS" evidence="4">
    <location>
        <begin position="128"/>
        <end position="201"/>
    </location>
</feature>
<dbReference type="InterPro" id="IPR050903">
    <property type="entry name" value="Bact_Chemotaxis_MeTrfase"/>
</dbReference>
<dbReference type="GO" id="GO:0016020">
    <property type="term" value="C:membrane"/>
    <property type="evidence" value="ECO:0007669"/>
    <property type="project" value="InterPro"/>
</dbReference>
<dbReference type="GO" id="GO:0007165">
    <property type="term" value="P:signal transduction"/>
    <property type="evidence" value="ECO:0007669"/>
    <property type="project" value="UniProtKB-KW"/>
</dbReference>
<protein>
    <submittedName>
        <fullName evidence="7">Methyl-accepting chemotaxis protein</fullName>
    </submittedName>
</protein>
<dbReference type="SMART" id="SM00086">
    <property type="entry name" value="PAC"/>
    <property type="match status" value="2"/>
</dbReference>
<keyword evidence="2" id="KW-0807">Transducer</keyword>
<dbReference type="InterPro" id="IPR013656">
    <property type="entry name" value="PAS_4"/>
</dbReference>
<evidence type="ECO:0000256" key="2">
    <source>
        <dbReference type="PROSITE-ProRule" id="PRU00284"/>
    </source>
</evidence>
<comment type="caution">
    <text evidence="7">The sequence shown here is derived from an EMBL/GenBank/DDBJ whole genome shotgun (WGS) entry which is preliminary data.</text>
</comment>
<dbReference type="PANTHER" id="PTHR24422">
    <property type="entry name" value="CHEMOTAXIS PROTEIN METHYLTRANSFERASE"/>
    <property type="match status" value="1"/>
</dbReference>
<dbReference type="SUPFAM" id="SSF55785">
    <property type="entry name" value="PYP-like sensor domain (PAS domain)"/>
    <property type="match status" value="2"/>
</dbReference>
<evidence type="ECO:0000259" key="3">
    <source>
        <dbReference type="PROSITE" id="PS50111"/>
    </source>
</evidence>
<dbReference type="InterPro" id="IPR013655">
    <property type="entry name" value="PAS_fold_3"/>
</dbReference>
<dbReference type="Pfam" id="PF00015">
    <property type="entry name" value="MCPsignal"/>
    <property type="match status" value="1"/>
</dbReference>
<evidence type="ECO:0000259" key="4">
    <source>
        <dbReference type="PROSITE" id="PS50112"/>
    </source>
</evidence>
<dbReference type="SMART" id="SM00091">
    <property type="entry name" value="PAS"/>
    <property type="match status" value="2"/>
</dbReference>
<gene>
    <name evidence="7" type="ORF">GCM10007301_41440</name>
</gene>
<dbReference type="PROSITE" id="PS50112">
    <property type="entry name" value="PAS"/>
    <property type="match status" value="1"/>
</dbReference>
<evidence type="ECO:0000313" key="7">
    <source>
        <dbReference type="EMBL" id="GGF77210.1"/>
    </source>
</evidence>
<reference evidence="7" key="2">
    <citation type="submission" date="2020-09" db="EMBL/GenBank/DDBJ databases">
        <authorList>
            <person name="Sun Q."/>
            <person name="Sedlacek I."/>
        </authorList>
    </citation>
    <scope>NUCLEOTIDE SEQUENCE</scope>
    <source>
        <strain evidence="7">CCM 7897</strain>
    </source>
</reference>
<dbReference type="PROSITE" id="PS50111">
    <property type="entry name" value="CHEMOTAXIS_TRANSDUC_2"/>
    <property type="match status" value="1"/>
</dbReference>
<dbReference type="GO" id="GO:0004888">
    <property type="term" value="F:transmembrane signaling receptor activity"/>
    <property type="evidence" value="ECO:0007669"/>
    <property type="project" value="InterPro"/>
</dbReference>
<dbReference type="InterPro" id="IPR000014">
    <property type="entry name" value="PAS"/>
</dbReference>
<dbReference type="RefSeq" id="WP_188582168.1">
    <property type="nucleotide sequence ID" value="NZ_BMCT01000007.1"/>
</dbReference>
<dbReference type="EMBL" id="BMCT01000007">
    <property type="protein sequence ID" value="GGF77210.1"/>
    <property type="molecule type" value="Genomic_DNA"/>
</dbReference>
<dbReference type="InterPro" id="IPR035965">
    <property type="entry name" value="PAS-like_dom_sf"/>
</dbReference>
<dbReference type="SMART" id="SM00283">
    <property type="entry name" value="MA"/>
    <property type="match status" value="1"/>
</dbReference>
<dbReference type="PROSITE" id="PS50192">
    <property type="entry name" value="T_SNARE"/>
    <property type="match status" value="1"/>
</dbReference>
<feature type="domain" description="PAC" evidence="5">
    <location>
        <begin position="204"/>
        <end position="256"/>
    </location>
</feature>
<evidence type="ECO:0000259" key="5">
    <source>
        <dbReference type="PROSITE" id="PS50113"/>
    </source>
</evidence>
<dbReference type="GO" id="GO:0006935">
    <property type="term" value="P:chemotaxis"/>
    <property type="evidence" value="ECO:0007669"/>
    <property type="project" value="InterPro"/>
</dbReference>
<accession>A0A917FGI5</accession>
<dbReference type="NCBIfam" id="TIGR00229">
    <property type="entry name" value="sensory_box"/>
    <property type="match status" value="2"/>
</dbReference>
<dbReference type="CDD" id="cd00130">
    <property type="entry name" value="PAS"/>
    <property type="match status" value="2"/>
</dbReference>